<dbReference type="GO" id="GO:0008173">
    <property type="term" value="F:RNA methyltransferase activity"/>
    <property type="evidence" value="ECO:0007669"/>
    <property type="project" value="InterPro"/>
</dbReference>
<proteinExistence type="predicted"/>
<dbReference type="Proteomes" id="UP000623129">
    <property type="component" value="Unassembled WGS sequence"/>
</dbReference>
<keyword evidence="2 4" id="KW-0808">Transferase</keyword>
<evidence type="ECO:0000313" key="5">
    <source>
        <dbReference type="Proteomes" id="UP000623129"/>
    </source>
</evidence>
<accession>A0A833R0K1</accession>
<dbReference type="Gene3D" id="3.30.1330.30">
    <property type="match status" value="1"/>
</dbReference>
<dbReference type="InterPro" id="IPR029028">
    <property type="entry name" value="Alpha/beta_knot_MTases"/>
</dbReference>
<evidence type="ECO:0000256" key="1">
    <source>
        <dbReference type="ARBA" id="ARBA00022603"/>
    </source>
</evidence>
<dbReference type="AlphaFoldDB" id="A0A833R0K1"/>
<dbReference type="Gene3D" id="3.40.1280.10">
    <property type="match status" value="1"/>
</dbReference>
<sequence>MAPAVLACHCRFFFSSRFSSFPRGDVVTTRRRPPVLPLASSPVNFAYSPPKQREGETENTIDNEKKITSVSNPLVKHCVKLRLRSSYRRSNDSVLIVGLTPILEICKFQREENQSFYIIEQLFVLEGTSIPEELNNISVNVVHVSANVLKKISGMQSIDSTKVIAIMKMPRGFCDLDKNGSDAMFHSLLPSPSRLLVLDGIQDPGNFGTLIRSARAFKWDGVFLLPGCCDPFNDKAVRAARGASFQLPVISGNWSQLNAFATKQKMKILAGHPANSGNNPKTSALLTREVVNKIASETLCLVLGSEGNGLSYEALEKAELISIPMEGLYESLNVSVAGGIFLFMLQPQNPRD</sequence>
<keyword evidence="1 4" id="KW-0489">Methyltransferase</keyword>
<dbReference type="InterPro" id="IPR051259">
    <property type="entry name" value="rRNA_Methyltransferase"/>
</dbReference>
<evidence type="ECO:0000313" key="4">
    <source>
        <dbReference type="EMBL" id="KAF3333024.1"/>
    </source>
</evidence>
<dbReference type="CDD" id="cd18095">
    <property type="entry name" value="SpoU-like_rRNA-MTase"/>
    <property type="match status" value="1"/>
</dbReference>
<dbReference type="FunFam" id="3.40.1280.10:FF:000027">
    <property type="entry name" value="Putative tRNA/rRNA methyltransferase YsgA"/>
    <property type="match status" value="1"/>
</dbReference>
<feature type="domain" description="tRNA/rRNA methyltransferase SpoU type" evidence="3">
    <location>
        <begin position="195"/>
        <end position="343"/>
    </location>
</feature>
<dbReference type="InterPro" id="IPR029026">
    <property type="entry name" value="tRNA_m1G_MTases_N"/>
</dbReference>
<gene>
    <name evidence="4" type="ORF">FCM35_KLT02601</name>
</gene>
<dbReference type="InterPro" id="IPR029064">
    <property type="entry name" value="Ribosomal_eL30-like_sf"/>
</dbReference>
<dbReference type="SUPFAM" id="SSF55315">
    <property type="entry name" value="L30e-like"/>
    <property type="match status" value="1"/>
</dbReference>
<protein>
    <submittedName>
        <fullName evidence="4">rRNA methyltransferase 3B</fullName>
    </submittedName>
</protein>
<reference evidence="4" key="1">
    <citation type="submission" date="2020-01" db="EMBL/GenBank/DDBJ databases">
        <title>Genome sequence of Kobresia littledalei, the first chromosome-level genome in the family Cyperaceae.</title>
        <authorList>
            <person name="Qu G."/>
        </authorList>
    </citation>
    <scope>NUCLEOTIDE SEQUENCE</scope>
    <source>
        <strain evidence="4">C.B.Clarke</strain>
        <tissue evidence="4">Leaf</tissue>
    </source>
</reference>
<dbReference type="PANTHER" id="PTHR43191:SF2">
    <property type="entry name" value="RRNA METHYLTRANSFERASE 3, MITOCHONDRIAL"/>
    <property type="match status" value="1"/>
</dbReference>
<dbReference type="PANTHER" id="PTHR43191">
    <property type="entry name" value="RRNA METHYLTRANSFERASE 3"/>
    <property type="match status" value="1"/>
</dbReference>
<dbReference type="GO" id="GO:0003723">
    <property type="term" value="F:RNA binding"/>
    <property type="evidence" value="ECO:0007669"/>
    <property type="project" value="InterPro"/>
</dbReference>
<keyword evidence="5" id="KW-1185">Reference proteome</keyword>
<dbReference type="GO" id="GO:0032259">
    <property type="term" value="P:methylation"/>
    <property type="evidence" value="ECO:0007669"/>
    <property type="project" value="UniProtKB-KW"/>
</dbReference>
<dbReference type="EMBL" id="SWLB01000011">
    <property type="protein sequence ID" value="KAF3333024.1"/>
    <property type="molecule type" value="Genomic_DNA"/>
</dbReference>
<dbReference type="GO" id="GO:0006396">
    <property type="term" value="P:RNA processing"/>
    <property type="evidence" value="ECO:0007669"/>
    <property type="project" value="InterPro"/>
</dbReference>
<evidence type="ECO:0000259" key="3">
    <source>
        <dbReference type="Pfam" id="PF00588"/>
    </source>
</evidence>
<dbReference type="Pfam" id="PF00588">
    <property type="entry name" value="SpoU_methylase"/>
    <property type="match status" value="1"/>
</dbReference>
<name>A0A833R0K1_9POAL</name>
<evidence type="ECO:0000256" key="2">
    <source>
        <dbReference type="ARBA" id="ARBA00022679"/>
    </source>
</evidence>
<dbReference type="OrthoDB" id="270651at2759"/>
<comment type="caution">
    <text evidence="4">The sequence shown here is derived from an EMBL/GenBank/DDBJ whole genome shotgun (WGS) entry which is preliminary data.</text>
</comment>
<dbReference type="SUPFAM" id="SSF75217">
    <property type="entry name" value="alpha/beta knot"/>
    <property type="match status" value="1"/>
</dbReference>
<dbReference type="InterPro" id="IPR001537">
    <property type="entry name" value="SpoU_MeTrfase"/>
</dbReference>
<organism evidence="4 5">
    <name type="scientific">Carex littledalei</name>
    <dbReference type="NCBI Taxonomy" id="544730"/>
    <lineage>
        <taxon>Eukaryota</taxon>
        <taxon>Viridiplantae</taxon>
        <taxon>Streptophyta</taxon>
        <taxon>Embryophyta</taxon>
        <taxon>Tracheophyta</taxon>
        <taxon>Spermatophyta</taxon>
        <taxon>Magnoliopsida</taxon>
        <taxon>Liliopsida</taxon>
        <taxon>Poales</taxon>
        <taxon>Cyperaceae</taxon>
        <taxon>Cyperoideae</taxon>
        <taxon>Cariceae</taxon>
        <taxon>Carex</taxon>
        <taxon>Carex subgen. Euthyceras</taxon>
    </lineage>
</organism>